<dbReference type="OrthoDB" id="193499at2759"/>
<dbReference type="PRINTS" id="PR00153">
    <property type="entry name" value="CSAPPISMRASE"/>
</dbReference>
<evidence type="ECO:0000313" key="7">
    <source>
        <dbReference type="Proteomes" id="UP000221165"/>
    </source>
</evidence>
<feature type="compositionally biased region" description="Low complexity" evidence="4">
    <location>
        <begin position="1"/>
        <end position="24"/>
    </location>
</feature>
<evidence type="ECO:0000256" key="3">
    <source>
        <dbReference type="RuleBase" id="RU363019"/>
    </source>
</evidence>
<feature type="region of interest" description="Disordered" evidence="4">
    <location>
        <begin position="1"/>
        <end position="67"/>
    </location>
</feature>
<dbReference type="VEuPathDB" id="ToxoDB:CSUI_003523"/>
<dbReference type="EMBL" id="MIGC01001593">
    <property type="protein sequence ID" value="PHJ22623.1"/>
    <property type="molecule type" value="Genomic_DNA"/>
</dbReference>
<dbReference type="GeneID" id="94426930"/>
<sequence>MFGVSASSTTSSSRLQFPSSSPSRHSNLDFSAEAPESITPSRLATSHLEREGDRRESSGEDDSVKRSRILPNPLAHLDISIGGRDAGRMVFQLFADTHPITAENFRCLCTGETGLGYWMRPRWYKSTPFHRIIPGFMCQGGDIHRGDGRGGECIYGQFFRDERHLYKHSRRGLLSMAKARMRHTNNSQFFITFGPCPWLDGEHVVFGQLESGADVLDQIEAQGTAGGWWRKPVEIWNCGEIHLNTLRHIPKDREAAARHRKMLKDLIIDTSDRPEKLYEPKEQIVPIPDDIHVKARRGF</sequence>
<proteinExistence type="inferred from homology"/>
<organism evidence="6 7">
    <name type="scientific">Cystoisospora suis</name>
    <dbReference type="NCBI Taxonomy" id="483139"/>
    <lineage>
        <taxon>Eukaryota</taxon>
        <taxon>Sar</taxon>
        <taxon>Alveolata</taxon>
        <taxon>Apicomplexa</taxon>
        <taxon>Conoidasida</taxon>
        <taxon>Coccidia</taxon>
        <taxon>Eucoccidiorida</taxon>
        <taxon>Eimeriorina</taxon>
        <taxon>Sarcocystidae</taxon>
        <taxon>Cystoisospora</taxon>
    </lineage>
</organism>
<comment type="similarity">
    <text evidence="3">Belongs to the cyclophilin-type PPIase family.</text>
</comment>
<reference evidence="6 7" key="1">
    <citation type="journal article" date="2017" name="Int. J. Parasitol.">
        <title>The genome of the protozoan parasite Cystoisospora suis and a reverse vaccinology approach to identify vaccine candidates.</title>
        <authorList>
            <person name="Palmieri N."/>
            <person name="Shrestha A."/>
            <person name="Ruttkowski B."/>
            <person name="Beck T."/>
            <person name="Vogl C."/>
            <person name="Tomley F."/>
            <person name="Blake D.P."/>
            <person name="Joachim A."/>
        </authorList>
    </citation>
    <scope>NUCLEOTIDE SEQUENCE [LARGE SCALE GENOMIC DNA]</scope>
    <source>
        <strain evidence="6 7">Wien I</strain>
    </source>
</reference>
<keyword evidence="1 3" id="KW-0697">Rotamase</keyword>
<dbReference type="GO" id="GO:0016018">
    <property type="term" value="F:cyclosporin A binding"/>
    <property type="evidence" value="ECO:0007669"/>
    <property type="project" value="TreeGrafter"/>
</dbReference>
<gene>
    <name evidence="6" type="ORF">CSUI_003523</name>
</gene>
<dbReference type="Pfam" id="PF00160">
    <property type="entry name" value="Pro_isomerase"/>
    <property type="match status" value="1"/>
</dbReference>
<dbReference type="SUPFAM" id="SSF50891">
    <property type="entry name" value="Cyclophilin-like"/>
    <property type="match status" value="1"/>
</dbReference>
<dbReference type="EC" id="5.2.1.8" evidence="3"/>
<evidence type="ECO:0000313" key="6">
    <source>
        <dbReference type="EMBL" id="PHJ22623.1"/>
    </source>
</evidence>
<feature type="domain" description="PPIase cyclophilin-type" evidence="5">
    <location>
        <begin position="76"/>
        <end position="240"/>
    </location>
</feature>
<evidence type="ECO:0000259" key="5">
    <source>
        <dbReference type="PROSITE" id="PS50072"/>
    </source>
</evidence>
<keyword evidence="2 3" id="KW-0413">Isomerase</keyword>
<dbReference type="Gene3D" id="2.40.100.10">
    <property type="entry name" value="Cyclophilin-like"/>
    <property type="match status" value="1"/>
</dbReference>
<dbReference type="InterPro" id="IPR029000">
    <property type="entry name" value="Cyclophilin-like_dom_sf"/>
</dbReference>
<dbReference type="PROSITE" id="PS50072">
    <property type="entry name" value="CSA_PPIASE_2"/>
    <property type="match status" value="1"/>
</dbReference>
<dbReference type="GO" id="GO:0006457">
    <property type="term" value="P:protein folding"/>
    <property type="evidence" value="ECO:0007669"/>
    <property type="project" value="InterPro"/>
</dbReference>
<keyword evidence="7" id="KW-1185">Reference proteome</keyword>
<comment type="caution">
    <text evidence="6">The sequence shown here is derived from an EMBL/GenBank/DDBJ whole genome shotgun (WGS) entry which is preliminary data.</text>
</comment>
<evidence type="ECO:0000256" key="4">
    <source>
        <dbReference type="SAM" id="MobiDB-lite"/>
    </source>
</evidence>
<comment type="function">
    <text evidence="3">PPIases accelerate the folding of proteins. It catalyzes the cis-trans isomerization of proline imidic peptide bonds in oligopeptides.</text>
</comment>
<evidence type="ECO:0000256" key="1">
    <source>
        <dbReference type="ARBA" id="ARBA00023110"/>
    </source>
</evidence>
<dbReference type="RefSeq" id="XP_067924300.1">
    <property type="nucleotide sequence ID" value="XM_068063719.1"/>
</dbReference>
<evidence type="ECO:0000256" key="2">
    <source>
        <dbReference type="ARBA" id="ARBA00023235"/>
    </source>
</evidence>
<feature type="compositionally biased region" description="Basic and acidic residues" evidence="4">
    <location>
        <begin position="47"/>
        <end position="65"/>
    </location>
</feature>
<dbReference type="GO" id="GO:0005737">
    <property type="term" value="C:cytoplasm"/>
    <property type="evidence" value="ECO:0007669"/>
    <property type="project" value="TreeGrafter"/>
</dbReference>
<accession>A0A2C6L541</accession>
<dbReference type="PROSITE" id="PS00170">
    <property type="entry name" value="CSA_PPIASE_1"/>
    <property type="match status" value="1"/>
</dbReference>
<name>A0A2C6L541_9APIC</name>
<dbReference type="Proteomes" id="UP000221165">
    <property type="component" value="Unassembled WGS sequence"/>
</dbReference>
<dbReference type="FunFam" id="2.40.100.10:FF:000031">
    <property type="entry name" value="Peptidyl-prolyl cis-trans isomerase"/>
    <property type="match status" value="1"/>
</dbReference>
<dbReference type="PANTHER" id="PTHR11071">
    <property type="entry name" value="PEPTIDYL-PROLYL CIS-TRANS ISOMERASE"/>
    <property type="match status" value="1"/>
</dbReference>
<comment type="catalytic activity">
    <reaction evidence="3">
        <text>[protein]-peptidylproline (omega=180) = [protein]-peptidylproline (omega=0)</text>
        <dbReference type="Rhea" id="RHEA:16237"/>
        <dbReference type="Rhea" id="RHEA-COMP:10747"/>
        <dbReference type="Rhea" id="RHEA-COMP:10748"/>
        <dbReference type="ChEBI" id="CHEBI:83833"/>
        <dbReference type="ChEBI" id="CHEBI:83834"/>
        <dbReference type="EC" id="5.2.1.8"/>
    </reaction>
</comment>
<dbReference type="PANTHER" id="PTHR11071:SF561">
    <property type="entry name" value="PEPTIDYL-PROLYL CIS-TRANS ISOMERASE D-RELATED"/>
    <property type="match status" value="1"/>
</dbReference>
<dbReference type="GO" id="GO:0003755">
    <property type="term" value="F:peptidyl-prolyl cis-trans isomerase activity"/>
    <property type="evidence" value="ECO:0007669"/>
    <property type="project" value="UniProtKB-UniRule"/>
</dbReference>
<dbReference type="InterPro" id="IPR002130">
    <property type="entry name" value="Cyclophilin-type_PPIase_dom"/>
</dbReference>
<dbReference type="InterPro" id="IPR020892">
    <property type="entry name" value="Cyclophilin-type_PPIase_CS"/>
</dbReference>
<protein>
    <recommendedName>
        <fullName evidence="3">Peptidyl-prolyl cis-trans isomerase</fullName>
        <shortName evidence="3">PPIase</shortName>
        <ecNumber evidence="3">5.2.1.8</ecNumber>
    </recommendedName>
</protein>
<dbReference type="AlphaFoldDB" id="A0A2C6L541"/>